<dbReference type="GO" id="GO:0020037">
    <property type="term" value="F:heme binding"/>
    <property type="evidence" value="ECO:0007669"/>
    <property type="project" value="TreeGrafter"/>
</dbReference>
<evidence type="ECO:0000256" key="1">
    <source>
        <dbReference type="ARBA" id="ARBA00022617"/>
    </source>
</evidence>
<dbReference type="EMBL" id="KQ965739">
    <property type="protein sequence ID" value="KXS19168.1"/>
    <property type="molecule type" value="Genomic_DNA"/>
</dbReference>
<dbReference type="InterPro" id="IPR036400">
    <property type="entry name" value="Cyt_B5-like_heme/steroid_sf"/>
</dbReference>
<sequence>MPTVQDVAKHNTPKDAWVIIQGKVYVSVTKFADEHPGGKAILLRVAGRDVSKEFDAFHNADKVLKEYGAKLLVGNLDGAKL</sequence>
<dbReference type="InterPro" id="IPR001199">
    <property type="entry name" value="Cyt_B5-like_heme/steroid-bd"/>
</dbReference>
<dbReference type="GO" id="GO:0016020">
    <property type="term" value="C:membrane"/>
    <property type="evidence" value="ECO:0007669"/>
    <property type="project" value="TreeGrafter"/>
</dbReference>
<dbReference type="PANTHER" id="PTHR19359:SF14">
    <property type="entry name" value="CYTOCHROME B5 A"/>
    <property type="match status" value="1"/>
</dbReference>
<evidence type="ECO:0000259" key="5">
    <source>
        <dbReference type="PROSITE" id="PS50255"/>
    </source>
</evidence>
<proteinExistence type="inferred from homology"/>
<gene>
    <name evidence="6" type="ORF">M427DRAFT_53140</name>
</gene>
<evidence type="ECO:0000313" key="7">
    <source>
        <dbReference type="Proteomes" id="UP000070544"/>
    </source>
</evidence>
<feature type="domain" description="Cytochrome b5 heme-binding" evidence="5">
    <location>
        <begin position="1"/>
        <end position="77"/>
    </location>
</feature>
<dbReference type="OMA" id="AWVIIQG"/>
<evidence type="ECO:0000313" key="6">
    <source>
        <dbReference type="EMBL" id="KXS19168.1"/>
    </source>
</evidence>
<reference evidence="6 7" key="1">
    <citation type="journal article" date="2015" name="Genome Biol. Evol.">
        <title>Phylogenomic analyses indicate that early fungi evolved digesting cell walls of algal ancestors of land plants.</title>
        <authorList>
            <person name="Chang Y."/>
            <person name="Wang S."/>
            <person name="Sekimoto S."/>
            <person name="Aerts A.L."/>
            <person name="Choi C."/>
            <person name="Clum A."/>
            <person name="LaButti K.M."/>
            <person name="Lindquist E.A."/>
            <person name="Yee Ngan C."/>
            <person name="Ohm R.A."/>
            <person name="Salamov A.A."/>
            <person name="Grigoriev I.V."/>
            <person name="Spatafora J.W."/>
            <person name="Berbee M.L."/>
        </authorList>
    </citation>
    <scope>NUCLEOTIDE SEQUENCE [LARGE SCALE GENOMIC DNA]</scope>
    <source>
        <strain evidence="6 7">JEL478</strain>
    </source>
</reference>
<dbReference type="STRING" id="1344416.A0A139AR06"/>
<dbReference type="Proteomes" id="UP000070544">
    <property type="component" value="Unassembled WGS sequence"/>
</dbReference>
<comment type="similarity">
    <text evidence="4">Belongs to the cytochrome b5 family.</text>
</comment>
<name>A0A139AR06_GONPJ</name>
<dbReference type="Pfam" id="PF00173">
    <property type="entry name" value="Cyt-b5"/>
    <property type="match status" value="1"/>
</dbReference>
<evidence type="ECO:0000256" key="3">
    <source>
        <dbReference type="ARBA" id="ARBA00023004"/>
    </source>
</evidence>
<accession>A0A139AR06</accession>
<dbReference type="OrthoDB" id="260519at2759"/>
<dbReference type="GO" id="GO:0046872">
    <property type="term" value="F:metal ion binding"/>
    <property type="evidence" value="ECO:0007669"/>
    <property type="project" value="UniProtKB-KW"/>
</dbReference>
<dbReference type="SUPFAM" id="SSF55856">
    <property type="entry name" value="Cytochrome b5-like heme/steroid binding domain"/>
    <property type="match status" value="1"/>
</dbReference>
<dbReference type="PROSITE" id="PS50255">
    <property type="entry name" value="CYTOCHROME_B5_2"/>
    <property type="match status" value="1"/>
</dbReference>
<organism evidence="6 7">
    <name type="scientific">Gonapodya prolifera (strain JEL478)</name>
    <name type="common">Monoblepharis prolifera</name>
    <dbReference type="NCBI Taxonomy" id="1344416"/>
    <lineage>
        <taxon>Eukaryota</taxon>
        <taxon>Fungi</taxon>
        <taxon>Fungi incertae sedis</taxon>
        <taxon>Chytridiomycota</taxon>
        <taxon>Chytridiomycota incertae sedis</taxon>
        <taxon>Monoblepharidomycetes</taxon>
        <taxon>Monoblepharidales</taxon>
        <taxon>Gonapodyaceae</taxon>
        <taxon>Gonapodya</taxon>
    </lineage>
</organism>
<dbReference type="SMART" id="SM01117">
    <property type="entry name" value="Cyt-b5"/>
    <property type="match status" value="1"/>
</dbReference>
<keyword evidence="2" id="KW-0479">Metal-binding</keyword>
<dbReference type="InterPro" id="IPR050668">
    <property type="entry name" value="Cytochrome_b5"/>
</dbReference>
<keyword evidence="3" id="KW-0408">Iron</keyword>
<evidence type="ECO:0000256" key="2">
    <source>
        <dbReference type="ARBA" id="ARBA00022723"/>
    </source>
</evidence>
<dbReference type="AlphaFoldDB" id="A0A139AR06"/>
<keyword evidence="7" id="KW-1185">Reference proteome</keyword>
<protein>
    <submittedName>
        <fullName evidence="6">Cytochrome b5</fullName>
    </submittedName>
</protein>
<keyword evidence="1" id="KW-0349">Heme</keyword>
<dbReference type="PANTHER" id="PTHR19359">
    <property type="entry name" value="CYTOCHROME B5"/>
    <property type="match status" value="1"/>
</dbReference>
<dbReference type="Gene3D" id="3.10.120.10">
    <property type="entry name" value="Cytochrome b5-like heme/steroid binding domain"/>
    <property type="match status" value="1"/>
</dbReference>
<evidence type="ECO:0000256" key="4">
    <source>
        <dbReference type="ARBA" id="ARBA00038168"/>
    </source>
</evidence>